<evidence type="ECO:0000256" key="3">
    <source>
        <dbReference type="ARBA" id="ARBA00022576"/>
    </source>
</evidence>
<dbReference type="Gene3D" id="3.90.1150.10">
    <property type="entry name" value="Aspartate Aminotransferase, domain 1"/>
    <property type="match status" value="1"/>
</dbReference>
<dbReference type="InterPro" id="IPR015424">
    <property type="entry name" value="PyrdxlP-dep_Trfase"/>
</dbReference>
<dbReference type="InterPro" id="IPR045088">
    <property type="entry name" value="ALAT1/2-like"/>
</dbReference>
<dbReference type="GO" id="GO:0008483">
    <property type="term" value="F:transaminase activity"/>
    <property type="evidence" value="ECO:0007669"/>
    <property type="project" value="UniProtKB-KW"/>
</dbReference>
<evidence type="ECO:0000256" key="1">
    <source>
        <dbReference type="ARBA" id="ARBA00001933"/>
    </source>
</evidence>
<evidence type="ECO:0000256" key="5">
    <source>
        <dbReference type="ARBA" id="ARBA00022898"/>
    </source>
</evidence>
<keyword evidence="5" id="KW-0663">Pyridoxal phosphate</keyword>
<dbReference type="Gene3D" id="3.40.640.10">
    <property type="entry name" value="Type I PLP-dependent aspartate aminotransferase-like (Major domain)"/>
    <property type="match status" value="1"/>
</dbReference>
<feature type="non-terminal residue" evidence="6">
    <location>
        <position position="1"/>
    </location>
</feature>
<reference evidence="6" key="1">
    <citation type="journal article" date="2023" name="IScience">
        <title>Live-bearing cockroach genome reveals convergent evolutionary mechanisms linked to viviparity in insects and beyond.</title>
        <authorList>
            <person name="Fouks B."/>
            <person name="Harrison M.C."/>
            <person name="Mikhailova A.A."/>
            <person name="Marchal E."/>
            <person name="English S."/>
            <person name="Carruthers M."/>
            <person name="Jennings E.C."/>
            <person name="Chiamaka E.L."/>
            <person name="Frigard R.A."/>
            <person name="Pippel M."/>
            <person name="Attardo G.M."/>
            <person name="Benoit J.B."/>
            <person name="Bornberg-Bauer E."/>
            <person name="Tobe S.S."/>
        </authorList>
    </citation>
    <scope>NUCLEOTIDE SEQUENCE</scope>
    <source>
        <strain evidence="6">Stay&amp;Tobe</strain>
    </source>
</reference>
<dbReference type="EMBL" id="JASPKZ010007815">
    <property type="protein sequence ID" value="KAJ9582290.1"/>
    <property type="molecule type" value="Genomic_DNA"/>
</dbReference>
<comment type="subunit">
    <text evidence="2">Homodimer.</text>
</comment>
<sequence length="197" mass="21916">VYQFNVYAAGSEFHSFKKVMIEMGPPYDGMELASFMSCSKGYAGECGLRGGYAEVLNMEPNVKAMLFKCISAMLCPTVLGQTVMNVIMHPPTPGEPSYEQYMRMSCNEVQGAMYAFPKLEIPKKACDKAASLGQCADVFYAFQLLESTGICIVPGSGFGQQPGTYHFRTTILPQPELLKVMLDKFGEFHKKFLEEYK</sequence>
<comment type="cofactor">
    <cofactor evidence="1">
        <name>pyridoxal 5'-phosphate</name>
        <dbReference type="ChEBI" id="CHEBI:597326"/>
    </cofactor>
</comment>
<evidence type="ECO:0000313" key="7">
    <source>
        <dbReference type="Proteomes" id="UP001233999"/>
    </source>
</evidence>
<evidence type="ECO:0000313" key="6">
    <source>
        <dbReference type="EMBL" id="KAJ9582290.1"/>
    </source>
</evidence>
<keyword evidence="4" id="KW-0808">Transferase</keyword>
<dbReference type="Proteomes" id="UP001233999">
    <property type="component" value="Unassembled WGS sequence"/>
</dbReference>
<accession>A0AAD7ZKC2</accession>
<evidence type="ECO:0008006" key="8">
    <source>
        <dbReference type="Google" id="ProtNLM"/>
    </source>
</evidence>
<organism evidence="6 7">
    <name type="scientific">Diploptera punctata</name>
    <name type="common">Pacific beetle cockroach</name>
    <dbReference type="NCBI Taxonomy" id="6984"/>
    <lineage>
        <taxon>Eukaryota</taxon>
        <taxon>Metazoa</taxon>
        <taxon>Ecdysozoa</taxon>
        <taxon>Arthropoda</taxon>
        <taxon>Hexapoda</taxon>
        <taxon>Insecta</taxon>
        <taxon>Pterygota</taxon>
        <taxon>Neoptera</taxon>
        <taxon>Polyneoptera</taxon>
        <taxon>Dictyoptera</taxon>
        <taxon>Blattodea</taxon>
        <taxon>Blaberoidea</taxon>
        <taxon>Blaberidae</taxon>
        <taxon>Diplopterinae</taxon>
        <taxon>Diploptera</taxon>
    </lineage>
</organism>
<dbReference type="FunFam" id="3.90.1150.10:FF:000151">
    <property type="entry name" value="Alanine aminotransferase 2"/>
    <property type="match status" value="1"/>
</dbReference>
<proteinExistence type="predicted"/>
<protein>
    <recommendedName>
        <fullName evidence="8">Alanine aminotransferase</fullName>
    </recommendedName>
</protein>
<dbReference type="PANTHER" id="PTHR11751:SF29">
    <property type="entry name" value="ALANINE TRANSAMINASE"/>
    <property type="match status" value="1"/>
</dbReference>
<evidence type="ECO:0000256" key="4">
    <source>
        <dbReference type="ARBA" id="ARBA00022679"/>
    </source>
</evidence>
<comment type="caution">
    <text evidence="6">The sequence shown here is derived from an EMBL/GenBank/DDBJ whole genome shotgun (WGS) entry which is preliminary data.</text>
</comment>
<dbReference type="AlphaFoldDB" id="A0AAD7ZKC2"/>
<dbReference type="InterPro" id="IPR015421">
    <property type="entry name" value="PyrdxlP-dep_Trfase_major"/>
</dbReference>
<dbReference type="PANTHER" id="PTHR11751">
    <property type="entry name" value="ALANINE AMINOTRANSFERASE"/>
    <property type="match status" value="1"/>
</dbReference>
<reference evidence="6" key="2">
    <citation type="submission" date="2023-05" db="EMBL/GenBank/DDBJ databases">
        <authorList>
            <person name="Fouks B."/>
        </authorList>
    </citation>
    <scope>NUCLEOTIDE SEQUENCE</scope>
    <source>
        <strain evidence="6">Stay&amp;Tobe</strain>
        <tissue evidence="6">Testes</tissue>
    </source>
</reference>
<keyword evidence="7" id="KW-1185">Reference proteome</keyword>
<keyword evidence="3" id="KW-0032">Aminotransferase</keyword>
<dbReference type="InterPro" id="IPR015422">
    <property type="entry name" value="PyrdxlP-dep_Trfase_small"/>
</dbReference>
<gene>
    <name evidence="6" type="ORF">L9F63_003419</name>
</gene>
<dbReference type="SUPFAM" id="SSF53383">
    <property type="entry name" value="PLP-dependent transferases"/>
    <property type="match status" value="1"/>
</dbReference>
<evidence type="ECO:0000256" key="2">
    <source>
        <dbReference type="ARBA" id="ARBA00011738"/>
    </source>
</evidence>
<name>A0AAD7ZKC2_DIPPU</name>